<dbReference type="Proteomes" id="UP001148838">
    <property type="component" value="Unassembled WGS sequence"/>
</dbReference>
<proteinExistence type="predicted"/>
<keyword evidence="3" id="KW-1185">Reference proteome</keyword>
<sequence>MRTRCLSSRGAVTDREPLPDFRCVRCWSHYCSGIVSHASSNIGMRKFTFMQASRSDEFFLLQSRILFHIFKFSWGLVAITSRITIQSSLMLKRLSCAILFTINKCDYRITVGVTISRNDTVTHALNIDDSDFQQTICYRCSRDANIGKRNETSVRNVTTVEMDVIKMEPDISPVPVQSSDTEEKKPLSEADADGSVGGASFKMASTRSSSPPPVKANKKHKTGESTTGGHMTKIAMELDPEKVTVKVPPPKFISITLDGTEKTMKDISPFYVRRALDGLVGKVRNATRLRNGSLLVETASAKQSETLLKAKLLGSYPIKVERHSSLNTTRGVVHTDSLDGLSDEEIQLELAEQSVSKAYRLIRKRTDGLNP</sequence>
<evidence type="ECO:0000313" key="2">
    <source>
        <dbReference type="EMBL" id="KAJ4425685.1"/>
    </source>
</evidence>
<comment type="caution">
    <text evidence="2">The sequence shown here is derived from an EMBL/GenBank/DDBJ whole genome shotgun (WGS) entry which is preliminary data.</text>
</comment>
<organism evidence="2 3">
    <name type="scientific">Periplaneta americana</name>
    <name type="common">American cockroach</name>
    <name type="synonym">Blatta americana</name>
    <dbReference type="NCBI Taxonomy" id="6978"/>
    <lineage>
        <taxon>Eukaryota</taxon>
        <taxon>Metazoa</taxon>
        <taxon>Ecdysozoa</taxon>
        <taxon>Arthropoda</taxon>
        <taxon>Hexapoda</taxon>
        <taxon>Insecta</taxon>
        <taxon>Pterygota</taxon>
        <taxon>Neoptera</taxon>
        <taxon>Polyneoptera</taxon>
        <taxon>Dictyoptera</taxon>
        <taxon>Blattodea</taxon>
        <taxon>Blattoidea</taxon>
        <taxon>Blattidae</taxon>
        <taxon>Blattinae</taxon>
        <taxon>Periplaneta</taxon>
    </lineage>
</organism>
<accession>A0ABQ8RVV4</accession>
<evidence type="ECO:0000256" key="1">
    <source>
        <dbReference type="SAM" id="MobiDB-lite"/>
    </source>
</evidence>
<feature type="region of interest" description="Disordered" evidence="1">
    <location>
        <begin position="168"/>
        <end position="229"/>
    </location>
</feature>
<gene>
    <name evidence="2" type="ORF">ANN_27881</name>
</gene>
<reference evidence="2 3" key="1">
    <citation type="journal article" date="2022" name="Allergy">
        <title>Genome assembly and annotation of Periplaneta americana reveal a comprehensive cockroach allergen profile.</title>
        <authorList>
            <person name="Wang L."/>
            <person name="Xiong Q."/>
            <person name="Saelim N."/>
            <person name="Wang L."/>
            <person name="Nong W."/>
            <person name="Wan A.T."/>
            <person name="Shi M."/>
            <person name="Liu X."/>
            <person name="Cao Q."/>
            <person name="Hui J.H.L."/>
            <person name="Sookrung N."/>
            <person name="Leung T.F."/>
            <person name="Tungtrongchitr A."/>
            <person name="Tsui S.K.W."/>
        </authorList>
    </citation>
    <scope>NUCLEOTIDE SEQUENCE [LARGE SCALE GENOMIC DNA]</scope>
    <source>
        <strain evidence="2">PWHHKU_190912</strain>
    </source>
</reference>
<protein>
    <submittedName>
        <fullName evidence="2">Uncharacterized protein</fullName>
    </submittedName>
</protein>
<evidence type="ECO:0000313" key="3">
    <source>
        <dbReference type="Proteomes" id="UP001148838"/>
    </source>
</evidence>
<dbReference type="EMBL" id="JAJSOF020000042">
    <property type="protein sequence ID" value="KAJ4425685.1"/>
    <property type="molecule type" value="Genomic_DNA"/>
</dbReference>
<name>A0ABQ8RVV4_PERAM</name>